<gene>
    <name evidence="1" type="ORF">V8G56_00290</name>
</gene>
<keyword evidence="1" id="KW-0560">Oxidoreductase</keyword>
<dbReference type="EMBL" id="JBAWKC010000001">
    <property type="protein sequence ID" value="MFH6767156.1"/>
    <property type="molecule type" value="Genomic_DNA"/>
</dbReference>
<proteinExistence type="predicted"/>
<dbReference type="RefSeq" id="WP_395436432.1">
    <property type="nucleotide sequence ID" value="NZ_JBAWKC010000001.1"/>
</dbReference>
<evidence type="ECO:0000313" key="2">
    <source>
        <dbReference type="Proteomes" id="UP001610104"/>
    </source>
</evidence>
<evidence type="ECO:0000313" key="1">
    <source>
        <dbReference type="EMBL" id="MFH6767156.1"/>
    </source>
</evidence>
<dbReference type="PANTHER" id="PTHR37811:SF2">
    <property type="entry name" value="ABM DOMAIN-CONTAINING PROTEIN"/>
    <property type="match status" value="1"/>
</dbReference>
<name>A0ABW7MK09_9FLAO</name>
<keyword evidence="2" id="KW-1185">Reference proteome</keyword>
<accession>A0ABW7MK09</accession>
<protein>
    <submittedName>
        <fullName evidence="1">Antibiotic biosynthesis monooxygenase</fullName>
        <ecNumber evidence="1">1.14.-.-</ecNumber>
    </submittedName>
</protein>
<dbReference type="Gene3D" id="3.30.70.100">
    <property type="match status" value="1"/>
</dbReference>
<sequence length="93" mass="11135">MIFTSKQTLNTNGYHDMASYMETLAKKQKRFISMDSARNNIGITVSYWETLEDIKNWKHQSDHLKAQEKGKNDWYSWFHVRICKVVHEYDFGI</sequence>
<keyword evidence="1" id="KW-0503">Monooxygenase</keyword>
<organism evidence="1 2">
    <name type="scientific">Gaetbulibacter aquiaggeris</name>
    <dbReference type="NCBI Taxonomy" id="1735373"/>
    <lineage>
        <taxon>Bacteria</taxon>
        <taxon>Pseudomonadati</taxon>
        <taxon>Bacteroidota</taxon>
        <taxon>Flavobacteriia</taxon>
        <taxon>Flavobacteriales</taxon>
        <taxon>Flavobacteriaceae</taxon>
        <taxon>Gaetbulibacter</taxon>
    </lineage>
</organism>
<dbReference type="SUPFAM" id="SSF54909">
    <property type="entry name" value="Dimeric alpha+beta barrel"/>
    <property type="match status" value="1"/>
</dbReference>
<dbReference type="InterPro" id="IPR052936">
    <property type="entry name" value="Jasmonate_Hydroxylase-like"/>
</dbReference>
<dbReference type="EC" id="1.14.-.-" evidence="1"/>
<dbReference type="GO" id="GO:0004497">
    <property type="term" value="F:monooxygenase activity"/>
    <property type="evidence" value="ECO:0007669"/>
    <property type="project" value="UniProtKB-KW"/>
</dbReference>
<dbReference type="PANTHER" id="PTHR37811">
    <property type="entry name" value="BLL5343 PROTEIN"/>
    <property type="match status" value="1"/>
</dbReference>
<comment type="caution">
    <text evidence="1">The sequence shown here is derived from an EMBL/GenBank/DDBJ whole genome shotgun (WGS) entry which is preliminary data.</text>
</comment>
<dbReference type="InterPro" id="IPR011008">
    <property type="entry name" value="Dimeric_a/b-barrel"/>
</dbReference>
<dbReference type="Proteomes" id="UP001610104">
    <property type="component" value="Unassembled WGS sequence"/>
</dbReference>
<reference evidence="1 2" key="1">
    <citation type="submission" date="2024-02" db="EMBL/GenBank/DDBJ databases">
        <title>A Gaetbulibacter species isolated from tidal flats and genomic insights of their niches.</title>
        <authorList>
            <person name="Ye Y."/>
        </authorList>
    </citation>
    <scope>NUCLEOTIDE SEQUENCE [LARGE SCALE GENOMIC DNA]</scope>
    <source>
        <strain evidence="1 2">KEM-8</strain>
    </source>
</reference>